<dbReference type="Proteomes" id="UP001611580">
    <property type="component" value="Unassembled WGS sequence"/>
</dbReference>
<dbReference type="EMBL" id="JBIRYI010000005">
    <property type="protein sequence ID" value="MFI2487203.1"/>
    <property type="molecule type" value="Genomic_DNA"/>
</dbReference>
<dbReference type="RefSeq" id="WP_397403731.1">
    <property type="nucleotide sequence ID" value="NZ_JBIRYI010000005.1"/>
</dbReference>
<keyword evidence="2" id="KW-1185">Reference proteome</keyword>
<accession>A0ABW7XIN1</accession>
<sequence>MTPRQQPRTRTMTSGDVRVRAATARKYQEVGEMVLGEAPDERQVAGGLAALAAIAASDAICGARLGRCAIGQDHGQAENLLATVNPDGRELAKKLSRVLAEKSNAHYGTTYLSGAETLTMIRSSRALIDALDTHLR</sequence>
<organism evidence="1 2">
    <name type="scientific">Promicromonospora kroppenstedtii</name>
    <dbReference type="NCBI Taxonomy" id="440482"/>
    <lineage>
        <taxon>Bacteria</taxon>
        <taxon>Bacillati</taxon>
        <taxon>Actinomycetota</taxon>
        <taxon>Actinomycetes</taxon>
        <taxon>Micrococcales</taxon>
        <taxon>Promicromonosporaceae</taxon>
        <taxon>Promicromonospora</taxon>
    </lineage>
</organism>
<protein>
    <recommendedName>
        <fullName evidence="3">HEPN domain-containing protein</fullName>
    </recommendedName>
</protein>
<evidence type="ECO:0000313" key="1">
    <source>
        <dbReference type="EMBL" id="MFI2487203.1"/>
    </source>
</evidence>
<proteinExistence type="predicted"/>
<comment type="caution">
    <text evidence="1">The sequence shown here is derived from an EMBL/GenBank/DDBJ whole genome shotgun (WGS) entry which is preliminary data.</text>
</comment>
<reference evidence="1 2" key="1">
    <citation type="submission" date="2024-10" db="EMBL/GenBank/DDBJ databases">
        <title>The Natural Products Discovery Center: Release of the First 8490 Sequenced Strains for Exploring Actinobacteria Biosynthetic Diversity.</title>
        <authorList>
            <person name="Kalkreuter E."/>
            <person name="Kautsar S.A."/>
            <person name="Yang D."/>
            <person name="Bader C.D."/>
            <person name="Teijaro C.N."/>
            <person name="Fluegel L."/>
            <person name="Davis C.M."/>
            <person name="Simpson J.R."/>
            <person name="Lauterbach L."/>
            <person name="Steele A.D."/>
            <person name="Gui C."/>
            <person name="Meng S."/>
            <person name="Li G."/>
            <person name="Viehrig K."/>
            <person name="Ye F."/>
            <person name="Su P."/>
            <person name="Kiefer A.F."/>
            <person name="Nichols A."/>
            <person name="Cepeda A.J."/>
            <person name="Yan W."/>
            <person name="Fan B."/>
            <person name="Jiang Y."/>
            <person name="Adhikari A."/>
            <person name="Zheng C.-J."/>
            <person name="Schuster L."/>
            <person name="Cowan T.M."/>
            <person name="Smanski M.J."/>
            <person name="Chevrette M.G."/>
            <person name="De Carvalho L.P.S."/>
            <person name="Shen B."/>
        </authorList>
    </citation>
    <scope>NUCLEOTIDE SEQUENCE [LARGE SCALE GENOMIC DNA]</scope>
    <source>
        <strain evidence="1 2">NPDC019481</strain>
    </source>
</reference>
<gene>
    <name evidence="1" type="ORF">ACH47X_09850</name>
</gene>
<name>A0ABW7XIN1_9MICO</name>
<evidence type="ECO:0000313" key="2">
    <source>
        <dbReference type="Proteomes" id="UP001611580"/>
    </source>
</evidence>
<evidence type="ECO:0008006" key="3">
    <source>
        <dbReference type="Google" id="ProtNLM"/>
    </source>
</evidence>